<keyword evidence="3" id="KW-1185">Reference proteome</keyword>
<dbReference type="HOGENOM" id="CLU_476272_0_0_4"/>
<evidence type="ECO:0000256" key="1">
    <source>
        <dbReference type="SAM" id="MobiDB-lite"/>
    </source>
</evidence>
<feature type="compositionally biased region" description="Basic and acidic residues" evidence="1">
    <location>
        <begin position="151"/>
        <end position="162"/>
    </location>
</feature>
<dbReference type="AlphaFoldDB" id="G0AFJ5"/>
<feature type="compositionally biased region" description="Low complexity" evidence="1">
    <location>
        <begin position="205"/>
        <end position="217"/>
    </location>
</feature>
<feature type="region of interest" description="Disordered" evidence="1">
    <location>
        <begin position="53"/>
        <end position="99"/>
    </location>
</feature>
<reference evidence="2 3" key="5">
    <citation type="journal article" date="2011" name="ISME J.">
        <title>Dual transcriptional profiling of a bacterial/fungal confrontation: Collimonas fungivorans versus Aspergillus niger.</title>
        <authorList>
            <person name="Mela F."/>
            <person name="Fritsche K."/>
            <person name="de Boer W."/>
            <person name="van Veen J.A."/>
            <person name="de Graaff L.H."/>
            <person name="van den Berg M."/>
            <person name="Leveau J.H."/>
        </authorList>
    </citation>
    <scope>NUCLEOTIDE SEQUENCE [LARGE SCALE GENOMIC DNA]</scope>
    <source>
        <strain evidence="2 3">Ter331</strain>
    </source>
</reference>
<feature type="compositionally biased region" description="Basic and acidic residues" evidence="1">
    <location>
        <begin position="170"/>
        <end position="181"/>
    </location>
</feature>
<gene>
    <name evidence="2" type="ordered locus">CFU_4263</name>
</gene>
<protein>
    <submittedName>
        <fullName evidence="2">Uncharacterized protein</fullName>
    </submittedName>
</protein>
<reference evidence="2 3" key="3">
    <citation type="journal article" date="2008" name="FEMS Microbiol. Ecol.">
        <title>Identification and characterization of genes underlying chitinolysis in Collimonas fungivorans Ter331.</title>
        <authorList>
            <person name="Fritsche K."/>
            <person name="de Boer W."/>
            <person name="Gerards S."/>
            <person name="van den Berg M."/>
            <person name="van Veen J.A."/>
            <person name="Leveau J.H."/>
        </authorList>
    </citation>
    <scope>NUCLEOTIDE SEQUENCE [LARGE SCALE GENOMIC DNA]</scope>
    <source>
        <strain evidence="2 3">Ter331</strain>
    </source>
</reference>
<evidence type="ECO:0000313" key="2">
    <source>
        <dbReference type="EMBL" id="AEK64084.1"/>
    </source>
</evidence>
<sequence length="572" mass="62956">MARFETEGNRVSLRRRQLRAVLRPLSQRRRNGADRAGADAFPLQRLCHGQGSVPAGDMAPQQPAVRAGRRRSGVEVAGAGGAQASGRGRQRHGGIRGALQDRRPCAALARDQPLCARKRNGNRKPAMLVLCRWQFSGKIKTATENTGSHNRRQDYETTEFQHRSRQPGHAADRTDYRRFFRPDGGAGGRQRRAGVAPPADPPQLPAAAKPGAAAGQRPAAARLAAGRPHRHLVAQQCRVAADATRHGLCRHRPGQHQSGLPGQRTGVRAQQCRLQGADFDDQLQDQRLPGNDTHVGAGIAACRAGSIAGSASAGHENRDPAGQRRGAWHVAFRRPDRQRRCRRSAAGRNRRAPASQRPDQHPVHQRHHRFSERRDAHSPQYPEQWFFHRRGDEADGAGPALHSGAAISLLRHGARQPGLPDPWRDDCLSQRRLRAAVGAAGGAGRTLHRLARRAHHVHLRAGPSAFRRIRPVDAAHRHHGRFAVPDRGDETGGARHAPGADHDCLRHDRNQPGQLPEHDRYAARETRVHCRPGAAAPAGENRRSRIGCDHADRQFRRTVHPRLFGDARLLGR</sequence>
<feature type="region of interest" description="Disordered" evidence="1">
    <location>
        <begin position="310"/>
        <end position="379"/>
    </location>
</feature>
<dbReference type="STRING" id="1005048.CFU_4263"/>
<proteinExistence type="predicted"/>
<feature type="compositionally biased region" description="Basic residues" evidence="1">
    <location>
        <begin position="336"/>
        <end position="351"/>
    </location>
</feature>
<reference evidence="2 3" key="4">
    <citation type="journal article" date="2010" name="Environ. Microbiol.">
        <title>The bacterial genus Collimonas: mycophagy, weathering and other adaptive solutions to life in oligotrophic soil environments.</title>
        <authorList>
            <person name="Leveau J.H."/>
            <person name="Uroz S."/>
            <person name="de Boer W."/>
        </authorList>
    </citation>
    <scope>NUCLEOTIDE SEQUENCE [LARGE SCALE GENOMIC DNA]</scope>
    <source>
        <strain evidence="2 3">Ter331</strain>
    </source>
</reference>
<reference evidence="2 3" key="1">
    <citation type="journal article" date="2004" name="Environ. Microbiol.">
        <title>Phylogeny-function analysis of (meta)genomic libraries: screening for expression of ribosomal RNA genes by large-insert library fluorescent in situ hybridization (LIL-FISH).</title>
        <authorList>
            <person name="Leveau J.H."/>
            <person name="Gerards S."/>
            <person name="de Boer W."/>
            <person name="van Veen J.A."/>
        </authorList>
    </citation>
    <scope>NUCLEOTIDE SEQUENCE [LARGE SCALE GENOMIC DNA]</scope>
    <source>
        <strain evidence="2 3">Ter331</strain>
    </source>
</reference>
<organism evidence="2 3">
    <name type="scientific">Collimonas fungivorans (strain Ter331)</name>
    <dbReference type="NCBI Taxonomy" id="1005048"/>
    <lineage>
        <taxon>Bacteria</taxon>
        <taxon>Pseudomonadati</taxon>
        <taxon>Pseudomonadota</taxon>
        <taxon>Betaproteobacteria</taxon>
        <taxon>Burkholderiales</taxon>
        <taxon>Oxalobacteraceae</taxon>
        <taxon>Collimonas</taxon>
    </lineage>
</organism>
<name>G0AFJ5_COLFT</name>
<dbReference type="EMBL" id="CP002745">
    <property type="protein sequence ID" value="AEK64084.1"/>
    <property type="molecule type" value="Genomic_DNA"/>
</dbReference>
<dbReference type="KEGG" id="cfu:CFU_4263"/>
<dbReference type="Proteomes" id="UP000008392">
    <property type="component" value="Chromosome"/>
</dbReference>
<feature type="region of interest" description="Disordered" evidence="1">
    <location>
        <begin position="142"/>
        <end position="217"/>
    </location>
</feature>
<reference evidence="3" key="6">
    <citation type="submission" date="2011-05" db="EMBL/GenBank/DDBJ databases">
        <title>Complete sequence of Collimonas fungivorans Ter331.</title>
        <authorList>
            <person name="Leveau J.H."/>
        </authorList>
    </citation>
    <scope>NUCLEOTIDE SEQUENCE [LARGE SCALE GENOMIC DNA]</scope>
    <source>
        <strain evidence="3">Ter331</strain>
    </source>
</reference>
<feature type="compositionally biased region" description="Basic and acidic residues" evidence="1">
    <location>
        <begin position="484"/>
        <end position="506"/>
    </location>
</feature>
<evidence type="ECO:0000313" key="3">
    <source>
        <dbReference type="Proteomes" id="UP000008392"/>
    </source>
</evidence>
<accession>G0AFJ5</accession>
<reference evidence="2 3" key="2">
    <citation type="journal article" date="2006" name="J. Microbiol. Methods">
        <title>Genomic flank-sequencing of plasposon insertion sites for rapid identification of functional genes.</title>
        <authorList>
            <person name="Leveau J.H."/>
            <person name="Gerards S."/>
            <person name="Fritsche K."/>
            <person name="Zondag G."/>
            <person name="van Veen J.A."/>
        </authorList>
    </citation>
    <scope>NUCLEOTIDE SEQUENCE [LARGE SCALE GENOMIC DNA]</scope>
    <source>
        <strain evidence="2 3">Ter331</strain>
    </source>
</reference>
<feature type="region of interest" description="Disordered" evidence="1">
    <location>
        <begin position="482"/>
        <end position="506"/>
    </location>
</feature>